<dbReference type="InterPro" id="IPR052155">
    <property type="entry name" value="Biofilm_reg_signaling"/>
</dbReference>
<reference evidence="6" key="1">
    <citation type="journal article" date="2019" name="Int. J. Syst. Evol. Microbiol.">
        <title>The Global Catalogue of Microorganisms (GCM) 10K type strain sequencing project: providing services to taxonomists for standard genome sequencing and annotation.</title>
        <authorList>
            <consortium name="The Broad Institute Genomics Platform"/>
            <consortium name="The Broad Institute Genome Sequencing Center for Infectious Disease"/>
            <person name="Wu L."/>
            <person name="Ma J."/>
        </authorList>
    </citation>
    <scope>NUCLEOTIDE SEQUENCE [LARGE SCALE GENOMIC DNA]</scope>
    <source>
        <strain evidence="6">TBRC 5832</strain>
    </source>
</reference>
<evidence type="ECO:0000259" key="4">
    <source>
        <dbReference type="PROSITE" id="PS50887"/>
    </source>
</evidence>
<dbReference type="Pfam" id="PF00990">
    <property type="entry name" value="GGDEF"/>
    <property type="match status" value="1"/>
</dbReference>
<feature type="domain" description="GGDEF" evidence="4">
    <location>
        <begin position="487"/>
        <end position="612"/>
    </location>
</feature>
<gene>
    <name evidence="5" type="ORF">ACFO0C_40435</name>
</gene>
<dbReference type="GO" id="GO:0052621">
    <property type="term" value="F:diguanylate cyclase activity"/>
    <property type="evidence" value="ECO:0007669"/>
    <property type="project" value="UniProtKB-EC"/>
</dbReference>
<dbReference type="PANTHER" id="PTHR44757">
    <property type="entry name" value="DIGUANYLATE CYCLASE DGCP"/>
    <property type="match status" value="1"/>
</dbReference>
<dbReference type="SUPFAM" id="SSF55785">
    <property type="entry name" value="PYP-like sensor domain (PAS domain)"/>
    <property type="match status" value="1"/>
</dbReference>
<dbReference type="PANTHER" id="PTHR44757:SF2">
    <property type="entry name" value="BIOFILM ARCHITECTURE MAINTENANCE PROTEIN MBAA"/>
    <property type="match status" value="1"/>
</dbReference>
<dbReference type="PROSITE" id="PS50113">
    <property type="entry name" value="PAC"/>
    <property type="match status" value="1"/>
</dbReference>
<dbReference type="InterPro" id="IPR029787">
    <property type="entry name" value="Nucleotide_cyclase"/>
</dbReference>
<dbReference type="PROSITE" id="PS50887">
    <property type="entry name" value="GGDEF"/>
    <property type="match status" value="1"/>
</dbReference>
<dbReference type="NCBIfam" id="TIGR00254">
    <property type="entry name" value="GGDEF"/>
    <property type="match status" value="1"/>
</dbReference>
<keyword evidence="1" id="KW-0472">Membrane</keyword>
<feature type="transmembrane region" description="Helical" evidence="1">
    <location>
        <begin position="174"/>
        <end position="193"/>
    </location>
</feature>
<comment type="caution">
    <text evidence="5">The sequence shown here is derived from an EMBL/GenBank/DDBJ whole genome shotgun (WGS) entry which is preliminary data.</text>
</comment>
<name>A0ABV8J3R5_9ACTN</name>
<feature type="transmembrane region" description="Helical" evidence="1">
    <location>
        <begin position="237"/>
        <end position="255"/>
    </location>
</feature>
<dbReference type="SMART" id="SM00091">
    <property type="entry name" value="PAS"/>
    <property type="match status" value="1"/>
</dbReference>
<dbReference type="InterPro" id="IPR043128">
    <property type="entry name" value="Rev_trsase/Diguanyl_cyclase"/>
</dbReference>
<feature type="transmembrane region" description="Helical" evidence="1">
    <location>
        <begin position="37"/>
        <end position="57"/>
    </location>
</feature>
<keyword evidence="1" id="KW-0812">Transmembrane</keyword>
<dbReference type="RefSeq" id="WP_378072110.1">
    <property type="nucleotide sequence ID" value="NZ_JBHSBL010000027.1"/>
</dbReference>
<dbReference type="Gene3D" id="3.30.450.20">
    <property type="entry name" value="PAS domain"/>
    <property type="match status" value="1"/>
</dbReference>
<feature type="transmembrane region" description="Helical" evidence="1">
    <location>
        <begin position="12"/>
        <end position="31"/>
    </location>
</feature>
<protein>
    <submittedName>
        <fullName evidence="5">Diguanylate cyclase domain-containing protein</fullName>
        <ecNumber evidence="5">2.7.7.65</ecNumber>
    </submittedName>
</protein>
<sequence length="612" mass="65223">MPPAVRAGLWRDPVLIALAVSAVIVVGAFLLDVGTPRAQMIACWVISPILDFALYWLSRQVCRTPGLPPHVRRFWGAVGVGGLLFMAGDLVQLFSIVADPAINRITFHPVQSATMMLGVVVMMVGLLLPQRAASRSPREQTRLLLDTAILMSASAVVAWCLMTRPGMAGAPPEALFLAVFGCGVVLCGIFAAVRAGLTGVSPMSRIAAVPMVTAPVGLALSSVLLPSGSVQNTGVQMAAVVFPCFLVLAGPRLQFLHGVDGLDGGEWFNRRRRYSVLPYSGTLVCAIALVYVLAYRGLGVSAWGALAGLLINVGLVIARQVLALAENDDLVGAIRHREQRLTSLLEHSSEIISIAGTEGGFTYASPAVERVLGFPVADVIGKCSLDILHREDRARLAADLDELYATPGAELTFQGRYRHADGSWRWLEVVAVNLSREPGIDGVVCNSRDVTESRELHERLRFQAGHDDLTGLANRREFTAAMDACPGDATVLLIDLNGFKHINDTYGHAAGDAVLRHVADLLRDCTGPDDVPARLGGDEFAVLTSGDRPAAELTVARMRAAFARPAMIDGRELTVGASIGLATGPAGGGDHLLNTADLLMYEEKQHSRTLTS</sequence>
<dbReference type="InterPro" id="IPR001610">
    <property type="entry name" value="PAC"/>
</dbReference>
<keyword evidence="5" id="KW-0548">Nucleotidyltransferase</keyword>
<dbReference type="InterPro" id="IPR035965">
    <property type="entry name" value="PAS-like_dom_sf"/>
</dbReference>
<keyword evidence="5" id="KW-0808">Transferase</keyword>
<evidence type="ECO:0000259" key="3">
    <source>
        <dbReference type="PROSITE" id="PS50113"/>
    </source>
</evidence>
<accession>A0ABV8J3R5</accession>
<dbReference type="InterPro" id="IPR000700">
    <property type="entry name" value="PAS-assoc_C"/>
</dbReference>
<dbReference type="Pfam" id="PF08447">
    <property type="entry name" value="PAS_3"/>
    <property type="match status" value="1"/>
</dbReference>
<feature type="transmembrane region" description="Helical" evidence="1">
    <location>
        <begin position="110"/>
        <end position="129"/>
    </location>
</feature>
<feature type="transmembrane region" description="Helical" evidence="1">
    <location>
        <begin position="276"/>
        <end position="294"/>
    </location>
</feature>
<keyword evidence="1" id="KW-1133">Transmembrane helix</keyword>
<dbReference type="CDD" id="cd00130">
    <property type="entry name" value="PAS"/>
    <property type="match status" value="1"/>
</dbReference>
<keyword evidence="6" id="KW-1185">Reference proteome</keyword>
<feature type="domain" description="PAC" evidence="3">
    <location>
        <begin position="411"/>
        <end position="462"/>
    </location>
</feature>
<evidence type="ECO:0000313" key="5">
    <source>
        <dbReference type="EMBL" id="MFC4071238.1"/>
    </source>
</evidence>
<dbReference type="Proteomes" id="UP001595867">
    <property type="component" value="Unassembled WGS sequence"/>
</dbReference>
<proteinExistence type="predicted"/>
<dbReference type="InterPro" id="IPR013655">
    <property type="entry name" value="PAS_fold_3"/>
</dbReference>
<dbReference type="SMART" id="SM00267">
    <property type="entry name" value="GGDEF"/>
    <property type="match status" value="1"/>
</dbReference>
<dbReference type="CDD" id="cd01949">
    <property type="entry name" value="GGDEF"/>
    <property type="match status" value="1"/>
</dbReference>
<organism evidence="5 6">
    <name type="scientific">Actinoplanes subglobosus</name>
    <dbReference type="NCBI Taxonomy" id="1547892"/>
    <lineage>
        <taxon>Bacteria</taxon>
        <taxon>Bacillati</taxon>
        <taxon>Actinomycetota</taxon>
        <taxon>Actinomycetes</taxon>
        <taxon>Micromonosporales</taxon>
        <taxon>Micromonosporaceae</taxon>
        <taxon>Actinoplanes</taxon>
    </lineage>
</organism>
<dbReference type="Gene3D" id="3.30.70.270">
    <property type="match status" value="1"/>
</dbReference>
<dbReference type="SUPFAM" id="SSF55073">
    <property type="entry name" value="Nucleotide cyclase"/>
    <property type="match status" value="1"/>
</dbReference>
<dbReference type="InterPro" id="IPR000160">
    <property type="entry name" value="GGDEF_dom"/>
</dbReference>
<dbReference type="SMART" id="SM00086">
    <property type="entry name" value="PAC"/>
    <property type="match status" value="1"/>
</dbReference>
<dbReference type="PROSITE" id="PS50112">
    <property type="entry name" value="PAS"/>
    <property type="match status" value="1"/>
</dbReference>
<evidence type="ECO:0000259" key="2">
    <source>
        <dbReference type="PROSITE" id="PS50112"/>
    </source>
</evidence>
<evidence type="ECO:0000256" key="1">
    <source>
        <dbReference type="SAM" id="Phobius"/>
    </source>
</evidence>
<feature type="transmembrane region" description="Helical" evidence="1">
    <location>
        <begin position="205"/>
        <end position="225"/>
    </location>
</feature>
<feature type="domain" description="PAS" evidence="2">
    <location>
        <begin position="337"/>
        <end position="407"/>
    </location>
</feature>
<dbReference type="InterPro" id="IPR000014">
    <property type="entry name" value="PAS"/>
</dbReference>
<evidence type="ECO:0000313" key="6">
    <source>
        <dbReference type="Proteomes" id="UP001595867"/>
    </source>
</evidence>
<feature type="transmembrane region" description="Helical" evidence="1">
    <location>
        <begin position="300"/>
        <end position="318"/>
    </location>
</feature>
<dbReference type="EC" id="2.7.7.65" evidence="5"/>
<feature type="transmembrane region" description="Helical" evidence="1">
    <location>
        <begin position="77"/>
        <end position="98"/>
    </location>
</feature>
<dbReference type="EMBL" id="JBHSBL010000027">
    <property type="protein sequence ID" value="MFC4071238.1"/>
    <property type="molecule type" value="Genomic_DNA"/>
</dbReference>
<dbReference type="NCBIfam" id="TIGR00229">
    <property type="entry name" value="sensory_box"/>
    <property type="match status" value="1"/>
</dbReference>